<comment type="caution">
    <text evidence="1">The sequence shown here is derived from an EMBL/GenBank/DDBJ whole genome shotgun (WGS) entry which is preliminary data.</text>
</comment>
<name>A0A511XIH4_9PROT</name>
<dbReference type="EMBL" id="BJYG01000008">
    <property type="protein sequence ID" value="GEN62734.1"/>
    <property type="molecule type" value="Genomic_DNA"/>
</dbReference>
<proteinExistence type="predicted"/>
<protein>
    <recommendedName>
        <fullName evidence="3">DUF1579 domain-containing protein</fullName>
    </recommendedName>
</protein>
<accession>A0A511XIH4</accession>
<dbReference type="RefSeq" id="WP_146886611.1">
    <property type="nucleotide sequence ID" value="NZ_BJYG01000008.1"/>
</dbReference>
<keyword evidence="2" id="KW-1185">Reference proteome</keyword>
<sequence>MSKTAPCLTGFWNGQFTYPRILNPEHFTASLFEADGLLGGSITERASSGTAGGLRFLSSVHGKRDGFAVRFTKTYESGSRQHAVIYTGMLSGDGAEIEGRWHIPGSWSGKFLMIRNSGVSAESVTETEELIQARF</sequence>
<organism evidence="1 2">
    <name type="scientific">Acetobacter oeni</name>
    <dbReference type="NCBI Taxonomy" id="304077"/>
    <lineage>
        <taxon>Bacteria</taxon>
        <taxon>Pseudomonadati</taxon>
        <taxon>Pseudomonadota</taxon>
        <taxon>Alphaproteobacteria</taxon>
        <taxon>Acetobacterales</taxon>
        <taxon>Acetobacteraceae</taxon>
        <taxon>Acetobacter</taxon>
    </lineage>
</organism>
<evidence type="ECO:0000313" key="2">
    <source>
        <dbReference type="Proteomes" id="UP000321746"/>
    </source>
</evidence>
<evidence type="ECO:0008006" key="3">
    <source>
        <dbReference type="Google" id="ProtNLM"/>
    </source>
</evidence>
<dbReference type="OrthoDB" id="6194699at2"/>
<dbReference type="AlphaFoldDB" id="A0A511XIH4"/>
<gene>
    <name evidence="1" type="ORF">AOE01nite_09580</name>
</gene>
<evidence type="ECO:0000313" key="1">
    <source>
        <dbReference type="EMBL" id="GEN62734.1"/>
    </source>
</evidence>
<dbReference type="Proteomes" id="UP000321746">
    <property type="component" value="Unassembled WGS sequence"/>
</dbReference>
<reference evidence="1 2" key="1">
    <citation type="submission" date="2019-07" db="EMBL/GenBank/DDBJ databases">
        <title>Whole genome shotgun sequence of Acetobacter oeni NBRC 105207.</title>
        <authorList>
            <person name="Hosoyama A."/>
            <person name="Uohara A."/>
            <person name="Ohji S."/>
            <person name="Ichikawa N."/>
        </authorList>
    </citation>
    <scope>NUCLEOTIDE SEQUENCE [LARGE SCALE GENOMIC DNA]</scope>
    <source>
        <strain evidence="1 2">NBRC 105207</strain>
    </source>
</reference>